<evidence type="ECO:0000259" key="2">
    <source>
        <dbReference type="Pfam" id="PF13400"/>
    </source>
</evidence>
<evidence type="ECO:0000313" key="4">
    <source>
        <dbReference type="Proteomes" id="UP000830055"/>
    </source>
</evidence>
<dbReference type="InterPro" id="IPR028087">
    <property type="entry name" value="Tad_N"/>
</dbReference>
<feature type="transmembrane region" description="Helical" evidence="1">
    <location>
        <begin position="26"/>
        <end position="45"/>
    </location>
</feature>
<dbReference type="RefSeq" id="WP_284152259.1">
    <property type="nucleotide sequence ID" value="NZ_AP025516.1"/>
</dbReference>
<protein>
    <recommendedName>
        <fullName evidence="2">Putative Flp pilus-assembly TadG-like N-terminal domain-containing protein</fullName>
    </recommendedName>
</protein>
<name>A0ABM7WDA2_9BACT</name>
<dbReference type="Proteomes" id="UP000830055">
    <property type="component" value="Chromosome"/>
</dbReference>
<dbReference type="EMBL" id="AP025516">
    <property type="protein sequence ID" value="BDD88931.1"/>
    <property type="molecule type" value="Genomic_DNA"/>
</dbReference>
<dbReference type="Pfam" id="PF13400">
    <property type="entry name" value="Tad"/>
    <property type="match status" value="1"/>
</dbReference>
<accession>A0ABM7WDA2</accession>
<keyword evidence="4" id="KW-1185">Reference proteome</keyword>
<gene>
    <name evidence="3" type="ORF">DPPLL_32960</name>
</gene>
<evidence type="ECO:0000313" key="3">
    <source>
        <dbReference type="EMBL" id="BDD88931.1"/>
    </source>
</evidence>
<evidence type="ECO:0000256" key="1">
    <source>
        <dbReference type="SAM" id="Phobius"/>
    </source>
</evidence>
<keyword evidence="1" id="KW-1133">Transmembrane helix</keyword>
<keyword evidence="1" id="KW-0812">Transmembrane</keyword>
<organism evidence="3 4">
    <name type="scientific">Desulfofustis limnaeus</name>
    <dbReference type="NCBI Taxonomy" id="2740163"/>
    <lineage>
        <taxon>Bacteria</taxon>
        <taxon>Pseudomonadati</taxon>
        <taxon>Thermodesulfobacteriota</taxon>
        <taxon>Desulfobulbia</taxon>
        <taxon>Desulfobulbales</taxon>
        <taxon>Desulfocapsaceae</taxon>
        <taxon>Desulfofustis</taxon>
    </lineage>
</organism>
<sequence>MVGHQVETVRRRRADQFLRTNQRGQATVLFLAIVGIILLSLVFLFKSGRLVTEKMQLQNGADSAAYSASLFEARAMNFAAYTNRAMVANEVAIGQMVGLLSWADEVTAIGETFEIIGGVLDATVLLAEAGAALNVLGAGLIDAGETMTGALLSVAPVAIKGISTINQVYSVSQEVYHLTTLLLAANAVFQSLENNVPGTPGGNVVERLISPGAQGARLSPLGVIALAGHIPSYYSGFSKRYALHQGANEPDQSAGMGRLAATLRVGRDQFTSGDTTPVHGIRKDRGWDLKGHFSVNALLAKASLSFGFESKGGSEVRYKDTAYVWSAVDTADWVEEITIQVKVPKKHTYHIKLPGLPMGGGAYQANGGTQRLSVADMPTSLKRYGQPSAYGGAAEHTVSWLESGAKILENEVPNKPYANLRGYRDVVPGKEDSEPLAFVSPFFLVGVVRPMDDIEKQGPTVAGPFDLERAAELDGTLAAVAKAEIYHCRPDDLRYFQRADGKTERDNLFSPFWQARLAKTSDLDRFLGLALQQKIIWLRQQDTATVPGLDKVLKKLHELLEKLL</sequence>
<feature type="domain" description="Putative Flp pilus-assembly TadG-like N-terminal" evidence="2">
    <location>
        <begin position="24"/>
        <end position="68"/>
    </location>
</feature>
<proteinExistence type="predicted"/>
<reference evidence="3 4" key="1">
    <citation type="submission" date="2022-01" db="EMBL/GenBank/DDBJ databases">
        <title>Desulfofustis limnae sp. nov., a novel mesophilic sulfate-reducing bacterium isolated from marsh soil.</title>
        <authorList>
            <person name="Watanabe M."/>
            <person name="Takahashi A."/>
            <person name="Kojima H."/>
            <person name="Fukui M."/>
        </authorList>
    </citation>
    <scope>NUCLEOTIDE SEQUENCE [LARGE SCALE GENOMIC DNA]</scope>
    <source>
        <strain evidence="3 4">PPLL</strain>
    </source>
</reference>
<keyword evidence="1" id="KW-0472">Membrane</keyword>